<accession>A0ABY1Q124</accession>
<proteinExistence type="predicted"/>
<reference evidence="1 2" key="1">
    <citation type="submission" date="2017-05" db="EMBL/GenBank/DDBJ databases">
        <authorList>
            <person name="Varghese N."/>
            <person name="Submissions S."/>
        </authorList>
    </citation>
    <scope>NUCLEOTIDE SEQUENCE [LARGE SCALE GENOMIC DNA]</scope>
    <source>
        <strain evidence="1 2">SM16</strain>
    </source>
</reference>
<dbReference type="Gene3D" id="3.40.50.1000">
    <property type="entry name" value="HAD superfamily/HAD-like"/>
    <property type="match status" value="1"/>
</dbReference>
<dbReference type="EMBL" id="FXUI01000001">
    <property type="protein sequence ID" value="SMP54634.1"/>
    <property type="molecule type" value="Genomic_DNA"/>
</dbReference>
<dbReference type="Pfam" id="PF12710">
    <property type="entry name" value="HAD"/>
    <property type="match status" value="1"/>
</dbReference>
<protein>
    <submittedName>
        <fullName evidence="1">Haloacid dehalogenase-like hydrolase</fullName>
    </submittedName>
</protein>
<dbReference type="InterPro" id="IPR023214">
    <property type="entry name" value="HAD_sf"/>
</dbReference>
<dbReference type="Proteomes" id="UP001157910">
    <property type="component" value="Unassembled WGS sequence"/>
</dbReference>
<comment type="caution">
    <text evidence="1">The sequence shown here is derived from an EMBL/GenBank/DDBJ whole genome shotgun (WGS) entry which is preliminary data.</text>
</comment>
<dbReference type="SUPFAM" id="SSF56784">
    <property type="entry name" value="HAD-like"/>
    <property type="match status" value="1"/>
</dbReference>
<name>A0ABY1Q124_9SPHN</name>
<evidence type="ECO:0000313" key="1">
    <source>
        <dbReference type="EMBL" id="SMP54634.1"/>
    </source>
</evidence>
<organism evidence="1 2">
    <name type="scientific">Novosphingobium panipatense</name>
    <dbReference type="NCBI Taxonomy" id="428991"/>
    <lineage>
        <taxon>Bacteria</taxon>
        <taxon>Pseudomonadati</taxon>
        <taxon>Pseudomonadota</taxon>
        <taxon>Alphaproteobacteria</taxon>
        <taxon>Sphingomonadales</taxon>
        <taxon>Sphingomonadaceae</taxon>
        <taxon>Novosphingobium</taxon>
    </lineage>
</organism>
<keyword evidence="2" id="KW-1185">Reference proteome</keyword>
<sequence length="311" mass="35010">MPSLLPNWNDGAGRTAILRFVARVNEAGSPDFLPPEERIATFDNDGTLWCEQPLQVQFFFGRDQLKKLADADPSLKLRQPYKAFLEHDIAIIKQEGKQGFFEVAAATHAGMTNDEFHLQACAWLAGAKNPLVNRRFIDLVYRPQLELMEFLQKNDFRIFIVSGGGVDLIRAFSEEVYAVPRSQVVGSSVKTRMETRDGKVDLLKLPELQSFDDREAKVQNIALHIGRRPVLAFGNSDGDLAMLQYALSGDGPRLGLLLHHDDAEREFAYDREFAVSPLAEALDRRDDLGITLISMKNDWRSIFPDEGSTFP</sequence>
<gene>
    <name evidence="1" type="ORF">SAMN06296065_101584</name>
</gene>
<dbReference type="InterPro" id="IPR036412">
    <property type="entry name" value="HAD-like_sf"/>
</dbReference>
<dbReference type="CDD" id="cd01427">
    <property type="entry name" value="HAD_like"/>
    <property type="match status" value="1"/>
</dbReference>
<evidence type="ECO:0000313" key="2">
    <source>
        <dbReference type="Proteomes" id="UP001157910"/>
    </source>
</evidence>